<dbReference type="EMBL" id="BMAW01049514">
    <property type="protein sequence ID" value="GFS70918.1"/>
    <property type="molecule type" value="Genomic_DNA"/>
</dbReference>
<gene>
    <name evidence="2" type="primary">AVEN_61737_1</name>
    <name evidence="2" type="ORF">NPIL_61981</name>
</gene>
<accession>A0A8X6MPC8</accession>
<name>A0A8X6MPC8_NEPPI</name>
<dbReference type="AlphaFoldDB" id="A0A8X6MPC8"/>
<proteinExistence type="predicted"/>
<feature type="compositionally biased region" description="Polar residues" evidence="1">
    <location>
        <begin position="339"/>
        <end position="352"/>
    </location>
</feature>
<dbReference type="Proteomes" id="UP000887013">
    <property type="component" value="Unassembled WGS sequence"/>
</dbReference>
<keyword evidence="3" id="KW-1185">Reference proteome</keyword>
<comment type="caution">
    <text evidence="2">The sequence shown here is derived from an EMBL/GenBank/DDBJ whole genome shotgun (WGS) entry which is preliminary data.</text>
</comment>
<protein>
    <submittedName>
        <fullName evidence="2">Integrase catalytic domain-containing protein</fullName>
    </submittedName>
</protein>
<feature type="region of interest" description="Disordered" evidence="1">
    <location>
        <begin position="339"/>
        <end position="361"/>
    </location>
</feature>
<evidence type="ECO:0000256" key="1">
    <source>
        <dbReference type="SAM" id="MobiDB-lite"/>
    </source>
</evidence>
<evidence type="ECO:0000313" key="3">
    <source>
        <dbReference type="Proteomes" id="UP000887013"/>
    </source>
</evidence>
<dbReference type="PANTHER" id="PTHR47331:SF5">
    <property type="entry name" value="RIBONUCLEASE H"/>
    <property type="match status" value="1"/>
</dbReference>
<evidence type="ECO:0000313" key="2">
    <source>
        <dbReference type="EMBL" id="GFS70918.1"/>
    </source>
</evidence>
<reference evidence="2" key="1">
    <citation type="submission" date="2020-08" db="EMBL/GenBank/DDBJ databases">
        <title>Multicomponent nature underlies the extraordinary mechanical properties of spider dragline silk.</title>
        <authorList>
            <person name="Kono N."/>
            <person name="Nakamura H."/>
            <person name="Mori M."/>
            <person name="Yoshida Y."/>
            <person name="Ohtoshi R."/>
            <person name="Malay A.D."/>
            <person name="Moran D.A.P."/>
            <person name="Tomita M."/>
            <person name="Numata K."/>
            <person name="Arakawa K."/>
        </authorList>
    </citation>
    <scope>NUCLEOTIDE SEQUENCE</scope>
</reference>
<sequence length="374" mass="43379">MPRKSLRNLYDLLETKLCALAILGVTMLFPLVESALPEETLLAWERYRSTSRRSHDEENQNSKISTKTELDSILEFLQDEEQAEERIVLASQNFGFDAKPNYKSFKEKKAGNNKQKYGDTRQIASAADLLTSSKEQRQGCSARQLLETEWWHGPPWLYYPSDKWPRSEFSVNDEEVLMEKKKEIVSSMVSLQKNDNSFIYKFSSYSKTVRIVAWILRFINKSRIPRNSGKCGIFDSEKISVAEYADIRIIQKENFVIEEDEKLKTLRAFKDKKGIIRWKTKILYRPDSEDFNTPVILPSKNELANRLVIYYHVKNAHAEVSAAETVLIREKLPNTKLSEQPAVSHSVECNTESSEEKRKTRSDRIVKIPLKLDL</sequence>
<dbReference type="PANTHER" id="PTHR47331">
    <property type="entry name" value="PHD-TYPE DOMAIN-CONTAINING PROTEIN"/>
    <property type="match status" value="1"/>
</dbReference>
<organism evidence="2 3">
    <name type="scientific">Nephila pilipes</name>
    <name type="common">Giant wood spider</name>
    <name type="synonym">Nephila maculata</name>
    <dbReference type="NCBI Taxonomy" id="299642"/>
    <lineage>
        <taxon>Eukaryota</taxon>
        <taxon>Metazoa</taxon>
        <taxon>Ecdysozoa</taxon>
        <taxon>Arthropoda</taxon>
        <taxon>Chelicerata</taxon>
        <taxon>Arachnida</taxon>
        <taxon>Araneae</taxon>
        <taxon>Araneomorphae</taxon>
        <taxon>Entelegynae</taxon>
        <taxon>Araneoidea</taxon>
        <taxon>Nephilidae</taxon>
        <taxon>Nephila</taxon>
    </lineage>
</organism>